<accession>A0A6J7WMQ0</accession>
<sequence>MGRNNADFKSQVLYHGSQHPFEVGDIVTPQDGAPAYATSDVHLAAYYAPIPYGQGPVVNKNLPAGHIAVVEPLDAQEPETNALTDETNLVAKSAKGFRVTGKVGSLWPNPDRLPGAK</sequence>
<proteinExistence type="predicted"/>
<name>A0A6J7WMQ0_9CAUD</name>
<protein>
    <submittedName>
        <fullName evidence="1">Uncharacterized protein</fullName>
    </submittedName>
</protein>
<organism evidence="1">
    <name type="scientific">uncultured Caudovirales phage</name>
    <dbReference type="NCBI Taxonomy" id="2100421"/>
    <lineage>
        <taxon>Viruses</taxon>
        <taxon>Duplodnaviria</taxon>
        <taxon>Heunggongvirae</taxon>
        <taxon>Uroviricota</taxon>
        <taxon>Caudoviricetes</taxon>
        <taxon>Peduoviridae</taxon>
        <taxon>Maltschvirus</taxon>
        <taxon>Maltschvirus maltsch</taxon>
    </lineage>
</organism>
<evidence type="ECO:0000313" key="1">
    <source>
        <dbReference type="EMBL" id="CAB5219349.1"/>
    </source>
</evidence>
<dbReference type="EMBL" id="LR798267">
    <property type="protein sequence ID" value="CAB5219349.1"/>
    <property type="molecule type" value="Genomic_DNA"/>
</dbReference>
<reference evidence="1" key="1">
    <citation type="submission" date="2020-05" db="EMBL/GenBank/DDBJ databases">
        <authorList>
            <person name="Chiriac C."/>
            <person name="Salcher M."/>
            <person name="Ghai R."/>
            <person name="Kavagutti S V."/>
        </authorList>
    </citation>
    <scope>NUCLEOTIDE SEQUENCE</scope>
</reference>
<gene>
    <name evidence="1" type="ORF">UFOVP221_59</name>
</gene>